<comment type="domain">
    <text evidence="6">Has an N-terminal Jag-N domain and 2 RNA-binding domains (KH and R3H).</text>
</comment>
<gene>
    <name evidence="6" type="primary">khpB</name>
    <name evidence="6" type="synonym">eloR</name>
    <name evidence="8" type="ORF">GM661_18855</name>
</gene>
<dbReference type="InterPro" id="IPR038008">
    <property type="entry name" value="Jag_KH"/>
</dbReference>
<dbReference type="SMART" id="SM01245">
    <property type="entry name" value="Jag_N"/>
    <property type="match status" value="1"/>
</dbReference>
<evidence type="ECO:0000256" key="3">
    <source>
        <dbReference type="ARBA" id="ARBA00022960"/>
    </source>
</evidence>
<dbReference type="RefSeq" id="WP_230868189.1">
    <property type="nucleotide sequence ID" value="NZ_CP046640.1"/>
</dbReference>
<dbReference type="NCBIfam" id="NF041568">
    <property type="entry name" value="Jag_EloR"/>
    <property type="match status" value="1"/>
</dbReference>
<comment type="function">
    <text evidence="6">A probable RNA chaperone. Forms a complex with KhpA which binds to cellular RNA and controls its expression. Plays a role in peptidoglycan (PG) homeostasis and cell length regulation.</text>
</comment>
<evidence type="ECO:0000256" key="5">
    <source>
        <dbReference type="ARBA" id="ARBA00023316"/>
    </source>
</evidence>
<evidence type="ECO:0000313" key="8">
    <source>
        <dbReference type="EMBL" id="QTL99869.1"/>
    </source>
</evidence>
<dbReference type="SUPFAM" id="SSF82708">
    <property type="entry name" value="R3H domain"/>
    <property type="match status" value="1"/>
</dbReference>
<dbReference type="InterPro" id="IPR032782">
    <property type="entry name" value="KhpB_N"/>
</dbReference>
<dbReference type="PANTHER" id="PTHR35800:SF1">
    <property type="entry name" value="RNA-BINDING PROTEIN KHPB"/>
    <property type="match status" value="1"/>
</dbReference>
<comment type="subcellular location">
    <subcellularLocation>
        <location evidence="6">Cytoplasm</location>
    </subcellularLocation>
</comment>
<dbReference type="GO" id="GO:0003723">
    <property type="term" value="F:RNA binding"/>
    <property type="evidence" value="ECO:0007669"/>
    <property type="project" value="UniProtKB-UniRule"/>
</dbReference>
<dbReference type="PROSITE" id="PS51061">
    <property type="entry name" value="R3H"/>
    <property type="match status" value="1"/>
</dbReference>
<feature type="region of interest" description="Jag_N domain" evidence="6">
    <location>
        <begin position="5"/>
        <end position="55"/>
    </location>
</feature>
<dbReference type="InterPro" id="IPR038247">
    <property type="entry name" value="Jag_N_dom_sf"/>
</dbReference>
<dbReference type="SMART" id="SM00393">
    <property type="entry name" value="R3H"/>
    <property type="match status" value="1"/>
</dbReference>
<dbReference type="InterPro" id="IPR039247">
    <property type="entry name" value="KhpB"/>
</dbReference>
<keyword evidence="3 6" id="KW-0133">Cell shape</keyword>
<keyword evidence="4 6" id="KW-0143">Chaperone</keyword>
<sequence length="218" mass="24783">MKVIRQEGKTIDEALNLALDKLQISKNEAEVKVLDEGSKGIFGIIGSKNAVVEVKPKVNPIKVGKEFLDEIFKKMPFEAEISVLKDKTNDEQVLYNISSKDLGIIIGHRGETLDAIQYLTSLIVNKSIESYYRVLIDADGYRDRRKGTLERLANKLARKALSTGRKVMLEPMPPHERRIIHMTLRGDERVNTYSEGKEPYRRVMIVAEEKTANKKDNN</sequence>
<dbReference type="Pfam" id="PF01424">
    <property type="entry name" value="R3H"/>
    <property type="match status" value="1"/>
</dbReference>
<dbReference type="Gene3D" id="3.30.30.80">
    <property type="entry name" value="probable RNA-binding protein from clostridium symbiosum atcc 14940"/>
    <property type="match status" value="1"/>
</dbReference>
<dbReference type="PANTHER" id="PTHR35800">
    <property type="entry name" value="PROTEIN JAG"/>
    <property type="match status" value="1"/>
</dbReference>
<dbReference type="InterPro" id="IPR001374">
    <property type="entry name" value="R3H_dom"/>
</dbReference>
<name>A0A8A7KJT2_9FIRM</name>
<dbReference type="Proteomes" id="UP000665020">
    <property type="component" value="Chromosome"/>
</dbReference>
<dbReference type="GO" id="GO:0009252">
    <property type="term" value="P:peptidoglycan biosynthetic process"/>
    <property type="evidence" value="ECO:0007669"/>
    <property type="project" value="UniProtKB-UniRule"/>
</dbReference>
<dbReference type="GO" id="GO:0071555">
    <property type="term" value="P:cell wall organization"/>
    <property type="evidence" value="ECO:0007669"/>
    <property type="project" value="UniProtKB-KW"/>
</dbReference>
<dbReference type="Pfam" id="PF14804">
    <property type="entry name" value="Jag_N"/>
    <property type="match status" value="1"/>
</dbReference>
<evidence type="ECO:0000259" key="7">
    <source>
        <dbReference type="PROSITE" id="PS51061"/>
    </source>
</evidence>
<dbReference type="InterPro" id="IPR034079">
    <property type="entry name" value="R3H_KhpB"/>
</dbReference>
<dbReference type="Gene3D" id="3.30.1370.50">
    <property type="entry name" value="R3H-like domain"/>
    <property type="match status" value="1"/>
</dbReference>
<dbReference type="Pfam" id="PF13083">
    <property type="entry name" value="KH_KhpA-B"/>
    <property type="match status" value="1"/>
</dbReference>
<keyword evidence="9" id="KW-1185">Reference proteome</keyword>
<keyword evidence="2 6" id="KW-0694">RNA-binding</keyword>
<evidence type="ECO:0000313" key="9">
    <source>
        <dbReference type="Proteomes" id="UP000665020"/>
    </source>
</evidence>
<dbReference type="KEGG" id="ifn:GM661_18855"/>
<dbReference type="GO" id="GO:0005737">
    <property type="term" value="C:cytoplasm"/>
    <property type="evidence" value="ECO:0007669"/>
    <property type="project" value="UniProtKB-SubCell"/>
</dbReference>
<feature type="domain" description="R3H" evidence="7">
    <location>
        <begin position="143"/>
        <end position="209"/>
    </location>
</feature>
<evidence type="ECO:0000256" key="6">
    <source>
        <dbReference type="HAMAP-Rule" id="MF_00867"/>
    </source>
</evidence>
<organism evidence="8 9">
    <name type="scientific">Iocasia fonsfrigidae</name>
    <dbReference type="NCBI Taxonomy" id="2682810"/>
    <lineage>
        <taxon>Bacteria</taxon>
        <taxon>Bacillati</taxon>
        <taxon>Bacillota</taxon>
        <taxon>Clostridia</taxon>
        <taxon>Halanaerobiales</taxon>
        <taxon>Halanaerobiaceae</taxon>
        <taxon>Iocasia</taxon>
    </lineage>
</organism>
<keyword evidence="5 6" id="KW-0961">Cell wall biogenesis/degradation</keyword>
<dbReference type="GO" id="GO:0008360">
    <property type="term" value="P:regulation of cell shape"/>
    <property type="evidence" value="ECO:0007669"/>
    <property type="project" value="UniProtKB-KW"/>
</dbReference>
<reference evidence="8" key="1">
    <citation type="submission" date="2019-12" db="EMBL/GenBank/DDBJ databases">
        <authorList>
            <person name="zhang j."/>
            <person name="sun C.M."/>
        </authorList>
    </citation>
    <scope>NUCLEOTIDE SEQUENCE</scope>
    <source>
        <strain evidence="8">NS-1</strain>
    </source>
</reference>
<comment type="subunit">
    <text evidence="6">Forms a complex with KhpA.</text>
</comment>
<dbReference type="Gene3D" id="3.30.300.20">
    <property type="match status" value="1"/>
</dbReference>
<dbReference type="InterPro" id="IPR015946">
    <property type="entry name" value="KH_dom-like_a/b"/>
</dbReference>
<dbReference type="AlphaFoldDB" id="A0A8A7KJT2"/>
<dbReference type="InterPro" id="IPR036867">
    <property type="entry name" value="R3H_dom_sf"/>
</dbReference>
<dbReference type="CDD" id="cd02414">
    <property type="entry name" value="KH-II_Jag"/>
    <property type="match status" value="1"/>
</dbReference>
<evidence type="ECO:0000256" key="4">
    <source>
        <dbReference type="ARBA" id="ARBA00023186"/>
    </source>
</evidence>
<dbReference type="HAMAP" id="MF_00867">
    <property type="entry name" value="KhpB"/>
    <property type="match status" value="1"/>
</dbReference>
<dbReference type="CDD" id="cd02644">
    <property type="entry name" value="R3H_jag"/>
    <property type="match status" value="1"/>
</dbReference>
<proteinExistence type="inferred from homology"/>
<dbReference type="EMBL" id="CP046640">
    <property type="protein sequence ID" value="QTL99869.1"/>
    <property type="molecule type" value="Genomic_DNA"/>
</dbReference>
<protein>
    <recommendedName>
        <fullName evidence="6">RNA-binding protein KhpB</fullName>
    </recommendedName>
    <alternativeName>
        <fullName evidence="6">RNA-binding protein EloR</fullName>
    </alternativeName>
</protein>
<evidence type="ECO:0000256" key="2">
    <source>
        <dbReference type="ARBA" id="ARBA00022884"/>
    </source>
</evidence>
<evidence type="ECO:0000256" key="1">
    <source>
        <dbReference type="ARBA" id="ARBA00022490"/>
    </source>
</evidence>
<comment type="similarity">
    <text evidence="6">Belongs to the KhpB RNA-binding protein family.</text>
</comment>
<keyword evidence="1 6" id="KW-0963">Cytoplasm</keyword>
<accession>A0A8A7KJT2</accession>